<keyword evidence="2" id="KW-0805">Transcription regulation</keyword>
<dbReference type="AlphaFoldDB" id="A0AAU7CHX7"/>
<comment type="similarity">
    <text evidence="1">Belongs to the BlaI transcriptional regulatory family.</text>
</comment>
<dbReference type="GO" id="GO:0045892">
    <property type="term" value="P:negative regulation of DNA-templated transcription"/>
    <property type="evidence" value="ECO:0007669"/>
    <property type="project" value="InterPro"/>
</dbReference>
<evidence type="ECO:0000256" key="4">
    <source>
        <dbReference type="ARBA" id="ARBA00023163"/>
    </source>
</evidence>
<dbReference type="PIRSF" id="PIRSF019455">
    <property type="entry name" value="CopR_AtkY"/>
    <property type="match status" value="1"/>
</dbReference>
<dbReference type="RefSeq" id="WP_406697875.1">
    <property type="nucleotide sequence ID" value="NZ_CP155447.1"/>
</dbReference>
<protein>
    <submittedName>
        <fullName evidence="5">BlaI/MecI/CopY family transcriptional regulator</fullName>
    </submittedName>
</protein>
<proteinExistence type="inferred from homology"/>
<sequence>MVEPEPLPPLSEAQMEIMNVVWDQGEVTVADVWKALAARRKLARNTVLTMLTRLEEKGWLCRDEEGHAFRYRAAVPREATLGTMIRRLVDTAFGGSAEGLIMALLHGRGVSKEEARRIRTMITREEGKKP</sequence>
<keyword evidence="4" id="KW-0804">Transcription</keyword>
<evidence type="ECO:0000256" key="1">
    <source>
        <dbReference type="ARBA" id="ARBA00011046"/>
    </source>
</evidence>
<evidence type="ECO:0000256" key="2">
    <source>
        <dbReference type="ARBA" id="ARBA00023015"/>
    </source>
</evidence>
<evidence type="ECO:0000313" key="5">
    <source>
        <dbReference type="EMBL" id="XBH05078.1"/>
    </source>
</evidence>
<dbReference type="GO" id="GO:0003677">
    <property type="term" value="F:DNA binding"/>
    <property type="evidence" value="ECO:0007669"/>
    <property type="project" value="UniProtKB-KW"/>
</dbReference>
<dbReference type="InterPro" id="IPR036390">
    <property type="entry name" value="WH_DNA-bd_sf"/>
</dbReference>
<dbReference type="SUPFAM" id="SSF46785">
    <property type="entry name" value="Winged helix' DNA-binding domain"/>
    <property type="match status" value="1"/>
</dbReference>
<reference evidence="5" key="1">
    <citation type="submission" date="2024-05" db="EMBL/GenBank/DDBJ databases">
        <title>Planctomycetes of the genus Singulisphaera possess chitinolytic capabilities.</title>
        <authorList>
            <person name="Ivanova A."/>
        </authorList>
    </citation>
    <scope>NUCLEOTIDE SEQUENCE</scope>
    <source>
        <strain evidence="5">Ch08T</strain>
    </source>
</reference>
<dbReference type="InterPro" id="IPR036388">
    <property type="entry name" value="WH-like_DNA-bd_sf"/>
</dbReference>
<dbReference type="InterPro" id="IPR005650">
    <property type="entry name" value="BlaI_family"/>
</dbReference>
<dbReference type="Gene3D" id="1.10.10.10">
    <property type="entry name" value="Winged helix-like DNA-binding domain superfamily/Winged helix DNA-binding domain"/>
    <property type="match status" value="1"/>
</dbReference>
<accession>A0AAU7CHX7</accession>
<dbReference type="EMBL" id="CP155447">
    <property type="protein sequence ID" value="XBH05078.1"/>
    <property type="molecule type" value="Genomic_DNA"/>
</dbReference>
<gene>
    <name evidence="5" type="ORF">V5E97_03395</name>
</gene>
<dbReference type="Pfam" id="PF03965">
    <property type="entry name" value="Penicillinase_R"/>
    <property type="match status" value="1"/>
</dbReference>
<name>A0AAU7CHX7_9BACT</name>
<organism evidence="5">
    <name type="scientific">Singulisphaera sp. Ch08</name>
    <dbReference type="NCBI Taxonomy" id="3120278"/>
    <lineage>
        <taxon>Bacteria</taxon>
        <taxon>Pseudomonadati</taxon>
        <taxon>Planctomycetota</taxon>
        <taxon>Planctomycetia</taxon>
        <taxon>Isosphaerales</taxon>
        <taxon>Isosphaeraceae</taxon>
        <taxon>Singulisphaera</taxon>
    </lineage>
</organism>
<keyword evidence="3" id="KW-0238">DNA-binding</keyword>
<evidence type="ECO:0000256" key="3">
    <source>
        <dbReference type="ARBA" id="ARBA00023125"/>
    </source>
</evidence>